<organism evidence="9 10">
    <name type="scientific">Prolemur simus</name>
    <name type="common">Greater bamboo lemur</name>
    <name type="synonym">Hapalemur simus</name>
    <dbReference type="NCBI Taxonomy" id="1328070"/>
    <lineage>
        <taxon>Eukaryota</taxon>
        <taxon>Metazoa</taxon>
        <taxon>Chordata</taxon>
        <taxon>Craniata</taxon>
        <taxon>Vertebrata</taxon>
        <taxon>Euteleostomi</taxon>
        <taxon>Mammalia</taxon>
        <taxon>Eutheria</taxon>
        <taxon>Euarchontoglires</taxon>
        <taxon>Primates</taxon>
        <taxon>Strepsirrhini</taxon>
        <taxon>Lemuriformes</taxon>
        <taxon>Lemuridae</taxon>
        <taxon>Prolemur</taxon>
    </lineage>
</organism>
<dbReference type="GO" id="GO:0006952">
    <property type="term" value="P:defense response"/>
    <property type="evidence" value="ECO:0007669"/>
    <property type="project" value="InterPro"/>
</dbReference>
<evidence type="ECO:0000256" key="4">
    <source>
        <dbReference type="ARBA" id="ARBA00022525"/>
    </source>
</evidence>
<dbReference type="SMART" id="SM00199">
    <property type="entry name" value="SCY"/>
    <property type="match status" value="1"/>
</dbReference>
<dbReference type="GO" id="GO:0005615">
    <property type="term" value="C:extracellular space"/>
    <property type="evidence" value="ECO:0007669"/>
    <property type="project" value="UniProtKB-UniRule"/>
</dbReference>
<dbReference type="InterPro" id="IPR036048">
    <property type="entry name" value="Interleukin_8-like_sf"/>
</dbReference>
<evidence type="ECO:0000259" key="8">
    <source>
        <dbReference type="SMART" id="SM00199"/>
    </source>
</evidence>
<dbReference type="PANTHER" id="PTHR12015:SF198">
    <property type="entry name" value="PLATELET BASIC PROTEIN"/>
    <property type="match status" value="1"/>
</dbReference>
<dbReference type="InterPro" id="IPR001089">
    <property type="entry name" value="Chemokine_CXC"/>
</dbReference>
<evidence type="ECO:0000256" key="6">
    <source>
        <dbReference type="RuleBase" id="RU361149"/>
    </source>
</evidence>
<dbReference type="PRINTS" id="PR00436">
    <property type="entry name" value="INTERLEUKIN8"/>
</dbReference>
<reference evidence="9" key="2">
    <citation type="submission" date="2025-09" db="UniProtKB">
        <authorList>
            <consortium name="Ensembl"/>
        </authorList>
    </citation>
    <scope>IDENTIFICATION</scope>
</reference>
<dbReference type="Pfam" id="PF00048">
    <property type="entry name" value="IL8"/>
    <property type="match status" value="1"/>
</dbReference>
<dbReference type="Gene3D" id="2.40.50.40">
    <property type="match status" value="1"/>
</dbReference>
<dbReference type="InterPro" id="IPR039809">
    <property type="entry name" value="Chemokine_b/g/d"/>
</dbReference>
<evidence type="ECO:0000313" key="9">
    <source>
        <dbReference type="Ensembl" id="ENSPSMP00000018530.1"/>
    </source>
</evidence>
<dbReference type="GO" id="GO:0006955">
    <property type="term" value="P:immune response"/>
    <property type="evidence" value="ECO:0007669"/>
    <property type="project" value="InterPro"/>
</dbReference>
<keyword evidence="6" id="KW-0145">Chemotaxis</keyword>
<name>A0A8C8ZQ18_PROSS</name>
<keyword evidence="7" id="KW-0732">Signal</keyword>
<evidence type="ECO:0000256" key="1">
    <source>
        <dbReference type="ARBA" id="ARBA00004613"/>
    </source>
</evidence>
<dbReference type="AlphaFoldDB" id="A0A8C8ZQ18"/>
<evidence type="ECO:0000256" key="7">
    <source>
        <dbReference type="SAM" id="SignalP"/>
    </source>
</evidence>
<feature type="domain" description="Chemokine interleukin-8-like" evidence="8">
    <location>
        <begin position="57"/>
        <end position="117"/>
    </location>
</feature>
<dbReference type="PROSITE" id="PS00471">
    <property type="entry name" value="SMALL_CYTOKINES_CXC"/>
    <property type="match status" value="1"/>
</dbReference>
<dbReference type="GO" id="GO:0008009">
    <property type="term" value="F:chemokine activity"/>
    <property type="evidence" value="ECO:0007669"/>
    <property type="project" value="InterPro"/>
</dbReference>
<evidence type="ECO:0000256" key="5">
    <source>
        <dbReference type="ARBA" id="ARBA00023157"/>
    </source>
</evidence>
<evidence type="ECO:0000256" key="3">
    <source>
        <dbReference type="ARBA" id="ARBA00022514"/>
    </source>
</evidence>
<dbReference type="PRINTS" id="PR00437">
    <property type="entry name" value="SMALLCYTKCXC"/>
</dbReference>
<dbReference type="Proteomes" id="UP000694414">
    <property type="component" value="Unplaced"/>
</dbReference>
<dbReference type="GeneTree" id="ENSGT00940000162559"/>
<dbReference type="Ensembl" id="ENSPSMT00000021497.1">
    <property type="protein sequence ID" value="ENSPSMP00000018530.1"/>
    <property type="gene ID" value="ENSPSMG00000013126.1"/>
</dbReference>
<dbReference type="SUPFAM" id="SSF54117">
    <property type="entry name" value="Interleukin 8-like chemokines"/>
    <property type="match status" value="1"/>
</dbReference>
<dbReference type="FunFam" id="2.40.50.40:FF:000004">
    <property type="entry name" value="C-X-C motif chemokine"/>
    <property type="match status" value="1"/>
</dbReference>
<keyword evidence="3 6" id="KW-0202">Cytokine</keyword>
<comment type="similarity">
    <text evidence="2 6">Belongs to the intercrine alpha (chemokine CxC) family.</text>
</comment>
<comment type="subcellular location">
    <subcellularLocation>
        <location evidence="1 6">Secreted</location>
    </subcellularLocation>
</comment>
<keyword evidence="4 6" id="KW-0964">Secreted</keyword>
<keyword evidence="5" id="KW-1015">Disulfide bond</keyword>
<accession>A0A8C8ZQ18</accession>
<reference evidence="9" key="1">
    <citation type="submission" date="2025-08" db="UniProtKB">
        <authorList>
            <consortium name="Ensembl"/>
        </authorList>
    </citation>
    <scope>IDENTIFICATION</scope>
</reference>
<proteinExistence type="inferred from homology"/>
<feature type="chain" id="PRO_5034960632" description="C-X-C motif chemokine" evidence="7">
    <location>
        <begin position="40"/>
        <end position="125"/>
    </location>
</feature>
<keyword evidence="10" id="KW-1185">Reference proteome</keyword>
<protein>
    <recommendedName>
        <fullName evidence="6">C-X-C motif chemokine</fullName>
    </recommendedName>
</protein>
<dbReference type="CDD" id="cd00273">
    <property type="entry name" value="Chemokine_CXC"/>
    <property type="match status" value="1"/>
</dbReference>
<dbReference type="InterPro" id="IPR033899">
    <property type="entry name" value="CXC_Chemokine_domain"/>
</dbReference>
<evidence type="ECO:0000256" key="2">
    <source>
        <dbReference type="ARBA" id="ARBA00010665"/>
    </source>
</evidence>
<dbReference type="PANTHER" id="PTHR12015">
    <property type="entry name" value="SMALL INDUCIBLE CYTOKINE A"/>
    <property type="match status" value="1"/>
</dbReference>
<dbReference type="InterPro" id="IPR018048">
    <property type="entry name" value="Chemokine_CXC_CS"/>
</dbReference>
<evidence type="ECO:0000313" key="10">
    <source>
        <dbReference type="Proteomes" id="UP000694414"/>
    </source>
</evidence>
<dbReference type="InterPro" id="IPR001811">
    <property type="entry name" value="Chemokine_IL8-like_dom"/>
</dbReference>
<feature type="signal peptide" evidence="7">
    <location>
        <begin position="1"/>
        <end position="39"/>
    </location>
</feature>
<sequence length="125" mass="13774">MSLRPNAITSCTSARPLRVLQVLLLLSLLLIALVPSTIGKGRETWESGFVDVEPYLELRCACVKTVSEIHPKNIQKLEIIKPGAHCNKLEVIAMLKDGRKVCLDPEAPMVKKIAQKMLKGERSAA</sequence>